<comment type="caution">
    <text evidence="10">The sequence shown here is derived from an EMBL/GenBank/DDBJ whole genome shotgun (WGS) entry which is preliminary data.</text>
</comment>
<evidence type="ECO:0000313" key="10">
    <source>
        <dbReference type="EMBL" id="KAF2088133.1"/>
    </source>
</evidence>
<evidence type="ECO:0000256" key="8">
    <source>
        <dbReference type="ARBA" id="ARBA00045608"/>
    </source>
</evidence>
<evidence type="ECO:0000256" key="4">
    <source>
        <dbReference type="ARBA" id="ARBA00022692"/>
    </source>
</evidence>
<comment type="similarity">
    <text evidence="2">Belongs to the SPCS2 family.</text>
</comment>
<dbReference type="Pfam" id="PF06703">
    <property type="entry name" value="SPC25"/>
    <property type="match status" value="1"/>
</dbReference>
<keyword evidence="6 9" id="KW-1133">Transmembrane helix</keyword>
<evidence type="ECO:0000256" key="5">
    <source>
        <dbReference type="ARBA" id="ARBA00022824"/>
    </source>
</evidence>
<keyword evidence="4 9" id="KW-0812">Transmembrane</keyword>
<reference evidence="10" key="1">
    <citation type="journal article" date="2020" name="Stud. Mycol.">
        <title>101 Dothideomycetes genomes: a test case for predicting lifestyles and emergence of pathogens.</title>
        <authorList>
            <person name="Haridas S."/>
            <person name="Albert R."/>
            <person name="Binder M."/>
            <person name="Bloem J."/>
            <person name="Labutti K."/>
            <person name="Salamov A."/>
            <person name="Andreopoulos B."/>
            <person name="Baker S."/>
            <person name="Barry K."/>
            <person name="Bills G."/>
            <person name="Bluhm B."/>
            <person name="Cannon C."/>
            <person name="Castanera R."/>
            <person name="Culley D."/>
            <person name="Daum C."/>
            <person name="Ezra D."/>
            <person name="Gonzalez J."/>
            <person name="Henrissat B."/>
            <person name="Kuo A."/>
            <person name="Liang C."/>
            <person name="Lipzen A."/>
            <person name="Lutzoni F."/>
            <person name="Magnuson J."/>
            <person name="Mondo S."/>
            <person name="Nolan M."/>
            <person name="Ohm R."/>
            <person name="Pangilinan J."/>
            <person name="Park H.-J."/>
            <person name="Ramirez L."/>
            <person name="Alfaro M."/>
            <person name="Sun H."/>
            <person name="Tritt A."/>
            <person name="Yoshinaga Y."/>
            <person name="Zwiers L.-H."/>
            <person name="Turgeon B."/>
            <person name="Goodwin S."/>
            <person name="Spatafora J."/>
            <person name="Crous P."/>
            <person name="Grigoriev I."/>
        </authorList>
    </citation>
    <scope>NUCLEOTIDE SEQUENCE</scope>
    <source>
        <strain evidence="10">CBS 121410</strain>
    </source>
</reference>
<evidence type="ECO:0000256" key="6">
    <source>
        <dbReference type="ARBA" id="ARBA00022989"/>
    </source>
</evidence>
<dbReference type="PANTHER" id="PTHR13085:SF0">
    <property type="entry name" value="SIGNAL PEPTIDASE COMPLEX SUBUNIT 2"/>
    <property type="match status" value="1"/>
</dbReference>
<feature type="non-terminal residue" evidence="10">
    <location>
        <position position="1"/>
    </location>
</feature>
<feature type="transmembrane region" description="Helical" evidence="9">
    <location>
        <begin position="40"/>
        <end position="58"/>
    </location>
</feature>
<accession>A0A9P4HYB7</accession>
<proteinExistence type="inferred from homology"/>
<dbReference type="InterPro" id="IPR009582">
    <property type="entry name" value="Spc2/SPCS2"/>
</dbReference>
<feature type="transmembrane region" description="Helical" evidence="9">
    <location>
        <begin position="70"/>
        <end position="90"/>
    </location>
</feature>
<evidence type="ECO:0000256" key="9">
    <source>
        <dbReference type="SAM" id="Phobius"/>
    </source>
</evidence>
<sequence length="217" mass="23904">SPTARLAADVDSDLKNTTDDALPNYLSSLNFKQSHTHTDVRLALGYTAVAIAGILFYFDYRFGWEATKAYTAPAVLAYFLINSAFAYWTYFVEKGTVYVGESSDGRRLSIASHAAKHTPIYELAVRFTAENKSSQTNELWQEIKIQAPFTRWFTADGFFVAKPFQQWLASEIPAVGDADPANVVEEIGRGNTSASPKREIKMERLAGLVGATRASGA</sequence>
<dbReference type="OrthoDB" id="29558at2759"/>
<dbReference type="GO" id="GO:0005787">
    <property type="term" value="C:signal peptidase complex"/>
    <property type="evidence" value="ECO:0007669"/>
    <property type="project" value="InterPro"/>
</dbReference>
<name>A0A9P4HYB7_9PEZI</name>
<comment type="subcellular location">
    <subcellularLocation>
        <location evidence="1">Endoplasmic reticulum membrane</location>
        <topology evidence="1">Multi-pass membrane protein</topology>
    </subcellularLocation>
</comment>
<dbReference type="EMBL" id="ML978717">
    <property type="protein sequence ID" value="KAF2088133.1"/>
    <property type="molecule type" value="Genomic_DNA"/>
</dbReference>
<comment type="function">
    <text evidence="8">Component of the signal peptidase complex (SPC) which catalyzes the cleavage of N-terminal signal sequences from nascent proteins as they are translocated into the lumen of the endoplasmic reticulum. Enhances the enzymatic activity of SPC and facilitates the interactions between different components of the translocation site.</text>
</comment>
<feature type="non-terminal residue" evidence="10">
    <location>
        <position position="217"/>
    </location>
</feature>
<dbReference type="PANTHER" id="PTHR13085">
    <property type="entry name" value="MICROSOMAL SIGNAL PEPTIDASE 25 KDA SUBUNIT"/>
    <property type="match status" value="1"/>
</dbReference>
<keyword evidence="5" id="KW-0256">Endoplasmic reticulum</keyword>
<keyword evidence="7 9" id="KW-0472">Membrane</keyword>
<gene>
    <name evidence="10" type="ORF">K490DRAFT_19524</name>
</gene>
<evidence type="ECO:0000256" key="1">
    <source>
        <dbReference type="ARBA" id="ARBA00004477"/>
    </source>
</evidence>
<dbReference type="Proteomes" id="UP000799776">
    <property type="component" value="Unassembled WGS sequence"/>
</dbReference>
<dbReference type="AlphaFoldDB" id="A0A9P4HYB7"/>
<keyword evidence="11" id="KW-1185">Reference proteome</keyword>
<organism evidence="10 11">
    <name type="scientific">Saccharata proteae CBS 121410</name>
    <dbReference type="NCBI Taxonomy" id="1314787"/>
    <lineage>
        <taxon>Eukaryota</taxon>
        <taxon>Fungi</taxon>
        <taxon>Dikarya</taxon>
        <taxon>Ascomycota</taxon>
        <taxon>Pezizomycotina</taxon>
        <taxon>Dothideomycetes</taxon>
        <taxon>Dothideomycetes incertae sedis</taxon>
        <taxon>Botryosphaeriales</taxon>
        <taxon>Saccharataceae</taxon>
        <taxon>Saccharata</taxon>
    </lineage>
</organism>
<evidence type="ECO:0000256" key="2">
    <source>
        <dbReference type="ARBA" id="ARBA00007324"/>
    </source>
</evidence>
<evidence type="ECO:0000256" key="7">
    <source>
        <dbReference type="ARBA" id="ARBA00023136"/>
    </source>
</evidence>
<evidence type="ECO:0000313" key="11">
    <source>
        <dbReference type="Proteomes" id="UP000799776"/>
    </source>
</evidence>
<dbReference type="GO" id="GO:0045047">
    <property type="term" value="P:protein targeting to ER"/>
    <property type="evidence" value="ECO:0007669"/>
    <property type="project" value="TreeGrafter"/>
</dbReference>
<dbReference type="GO" id="GO:0006465">
    <property type="term" value="P:signal peptide processing"/>
    <property type="evidence" value="ECO:0007669"/>
    <property type="project" value="InterPro"/>
</dbReference>
<evidence type="ECO:0000256" key="3">
    <source>
        <dbReference type="ARBA" id="ARBA00017057"/>
    </source>
</evidence>
<protein>
    <recommendedName>
        <fullName evidence="3">Signal peptidase complex subunit 2</fullName>
    </recommendedName>
</protein>